<dbReference type="GO" id="GO:0042802">
    <property type="term" value="F:identical protein binding"/>
    <property type="evidence" value="ECO:0007669"/>
    <property type="project" value="TreeGrafter"/>
</dbReference>
<keyword evidence="2 6" id="KW-0808">Transferase</keyword>
<protein>
    <submittedName>
        <fullName evidence="6">Methyltransferase domain-containing protein</fullName>
    </submittedName>
</protein>
<dbReference type="InterPro" id="IPR029063">
    <property type="entry name" value="SAM-dependent_MTases_sf"/>
</dbReference>
<dbReference type="GO" id="GO:0006730">
    <property type="term" value="P:one-carbon metabolic process"/>
    <property type="evidence" value="ECO:0007669"/>
    <property type="project" value="TreeGrafter"/>
</dbReference>
<dbReference type="GO" id="GO:0046500">
    <property type="term" value="P:S-adenosylmethionine metabolic process"/>
    <property type="evidence" value="ECO:0007669"/>
    <property type="project" value="TreeGrafter"/>
</dbReference>
<name>A0A1M4U2X8_9CLOT</name>
<dbReference type="GO" id="GO:0006111">
    <property type="term" value="P:regulation of gluconeogenesis"/>
    <property type="evidence" value="ECO:0007669"/>
    <property type="project" value="TreeGrafter"/>
</dbReference>
<dbReference type="GO" id="GO:1904047">
    <property type="term" value="F:S-adenosyl-L-methionine binding"/>
    <property type="evidence" value="ECO:0007669"/>
    <property type="project" value="TreeGrafter"/>
</dbReference>
<dbReference type="STRING" id="1533.SAMN05443638_1045"/>
<dbReference type="GO" id="GO:0016594">
    <property type="term" value="F:glycine binding"/>
    <property type="evidence" value="ECO:0007669"/>
    <property type="project" value="TreeGrafter"/>
</dbReference>
<dbReference type="Gene3D" id="2.20.25.110">
    <property type="entry name" value="S-adenosyl-L-methionine-dependent methyltransferases"/>
    <property type="match status" value="1"/>
</dbReference>
<evidence type="ECO:0000256" key="4">
    <source>
        <dbReference type="SAM" id="Coils"/>
    </source>
</evidence>
<organism evidence="6 7">
    <name type="scientific">Clostridium fallax</name>
    <dbReference type="NCBI Taxonomy" id="1533"/>
    <lineage>
        <taxon>Bacteria</taxon>
        <taxon>Bacillati</taxon>
        <taxon>Bacillota</taxon>
        <taxon>Clostridia</taxon>
        <taxon>Eubacteriales</taxon>
        <taxon>Clostridiaceae</taxon>
        <taxon>Clostridium</taxon>
    </lineage>
</organism>
<feature type="coiled-coil region" evidence="4">
    <location>
        <begin position="109"/>
        <end position="136"/>
    </location>
</feature>
<evidence type="ECO:0000256" key="3">
    <source>
        <dbReference type="ARBA" id="ARBA00022691"/>
    </source>
</evidence>
<dbReference type="GO" id="GO:0005829">
    <property type="term" value="C:cytosol"/>
    <property type="evidence" value="ECO:0007669"/>
    <property type="project" value="TreeGrafter"/>
</dbReference>
<evidence type="ECO:0000313" key="7">
    <source>
        <dbReference type="Proteomes" id="UP000184035"/>
    </source>
</evidence>
<dbReference type="RefSeq" id="WP_072892942.1">
    <property type="nucleotide sequence ID" value="NZ_FQVM01000004.1"/>
</dbReference>
<dbReference type="InterPro" id="IPR041698">
    <property type="entry name" value="Methyltransf_25"/>
</dbReference>
<accession>A0A1M4U2X8</accession>
<keyword evidence="4" id="KW-0175">Coiled coil</keyword>
<dbReference type="PANTHER" id="PTHR16458">
    <property type="entry name" value="GLYCINE N-METHYLTRANSFERASE"/>
    <property type="match status" value="1"/>
</dbReference>
<keyword evidence="1 6" id="KW-0489">Methyltransferase</keyword>
<dbReference type="InterPro" id="IPR014369">
    <property type="entry name" value="Gly/Sar_N_MeTrfase"/>
</dbReference>
<dbReference type="GO" id="GO:1901052">
    <property type="term" value="P:sarcosine metabolic process"/>
    <property type="evidence" value="ECO:0007669"/>
    <property type="project" value="TreeGrafter"/>
</dbReference>
<dbReference type="PANTHER" id="PTHR16458:SF2">
    <property type="entry name" value="GLYCINE N-METHYLTRANSFERASE"/>
    <property type="match status" value="1"/>
</dbReference>
<evidence type="ECO:0000256" key="1">
    <source>
        <dbReference type="ARBA" id="ARBA00022603"/>
    </source>
</evidence>
<evidence type="ECO:0000256" key="2">
    <source>
        <dbReference type="ARBA" id="ARBA00022679"/>
    </source>
</evidence>
<dbReference type="EMBL" id="FQVM01000004">
    <property type="protein sequence ID" value="SHE50994.1"/>
    <property type="molecule type" value="Genomic_DNA"/>
</dbReference>
<dbReference type="Proteomes" id="UP000184035">
    <property type="component" value="Unassembled WGS sequence"/>
</dbReference>
<dbReference type="GO" id="GO:0051289">
    <property type="term" value="P:protein homotetramerization"/>
    <property type="evidence" value="ECO:0007669"/>
    <property type="project" value="TreeGrafter"/>
</dbReference>
<proteinExistence type="predicted"/>
<evidence type="ECO:0000259" key="5">
    <source>
        <dbReference type="Pfam" id="PF13649"/>
    </source>
</evidence>
<keyword evidence="3" id="KW-0949">S-adenosyl-L-methionine</keyword>
<dbReference type="Pfam" id="PF13649">
    <property type="entry name" value="Methyltransf_25"/>
    <property type="match status" value="1"/>
</dbReference>
<dbReference type="AlphaFoldDB" id="A0A1M4U2X8"/>
<dbReference type="SUPFAM" id="SSF53335">
    <property type="entry name" value="S-adenosyl-L-methionine-dependent methyltransferases"/>
    <property type="match status" value="1"/>
</dbReference>
<keyword evidence="7" id="KW-1185">Reference proteome</keyword>
<reference evidence="6 7" key="1">
    <citation type="submission" date="2016-11" db="EMBL/GenBank/DDBJ databases">
        <authorList>
            <person name="Jaros S."/>
            <person name="Januszkiewicz K."/>
            <person name="Wedrychowicz H."/>
        </authorList>
    </citation>
    <scope>NUCLEOTIDE SEQUENCE [LARGE SCALE GENOMIC DNA]</scope>
    <source>
        <strain evidence="6 7">DSM 2631</strain>
    </source>
</reference>
<evidence type="ECO:0000313" key="6">
    <source>
        <dbReference type="EMBL" id="SHE50994.1"/>
    </source>
</evidence>
<dbReference type="GO" id="GO:0046498">
    <property type="term" value="P:S-adenosylhomocysteine metabolic process"/>
    <property type="evidence" value="ECO:0007669"/>
    <property type="project" value="TreeGrafter"/>
</dbReference>
<gene>
    <name evidence="6" type="ORF">SAMN05443638_1045</name>
</gene>
<dbReference type="Gene3D" id="3.40.50.150">
    <property type="entry name" value="Vaccinia Virus protein VP39"/>
    <property type="match status" value="1"/>
</dbReference>
<dbReference type="GO" id="GO:0032259">
    <property type="term" value="P:methylation"/>
    <property type="evidence" value="ECO:0007669"/>
    <property type="project" value="UniProtKB-KW"/>
</dbReference>
<dbReference type="GO" id="GO:0017174">
    <property type="term" value="F:glycine N-methyltransferase activity"/>
    <property type="evidence" value="ECO:0007669"/>
    <property type="project" value="InterPro"/>
</dbReference>
<feature type="domain" description="Methyltransferase" evidence="5">
    <location>
        <begin position="35"/>
        <end position="131"/>
    </location>
</feature>
<dbReference type="OrthoDB" id="9791837at2"/>
<dbReference type="CDD" id="cd02440">
    <property type="entry name" value="AdoMet_MTases"/>
    <property type="match status" value="1"/>
</dbReference>
<sequence>MSFYDKLSEYYDIIFKENKNTLNFLMDDVDDKIKVLDIACGTGTYSIPFAEKGHEIIGIDLNEEMIKKANEKKENLKVSFEIKNMENLIKDFKENEFDRVFCIGNSIVHLESKNKIEKALKDIKDLLKNNGELIIQIINYNRILKKGITELPTIKREEERVEFIRNYRYNKEKNKVDFNTTIIIYDKNLNIKNEYKNSIELLPLLKNDLEDMIKRIGFTKYEFFGDFNKSKYIEDESYALIVRAYK</sequence>